<dbReference type="InterPro" id="IPR000225">
    <property type="entry name" value="Armadillo"/>
</dbReference>
<dbReference type="SUPFAM" id="SSF57850">
    <property type="entry name" value="RING/U-box"/>
    <property type="match status" value="1"/>
</dbReference>
<dbReference type="PROSITE" id="PS50176">
    <property type="entry name" value="ARM_REPEAT"/>
    <property type="match status" value="1"/>
</dbReference>
<dbReference type="GO" id="GO:0061630">
    <property type="term" value="F:ubiquitin protein ligase activity"/>
    <property type="evidence" value="ECO:0007669"/>
    <property type="project" value="UniProtKB-UniRule"/>
</dbReference>
<dbReference type="EMBL" id="JAXIOK010000001">
    <property type="protein sequence ID" value="KAK4781011.1"/>
    <property type="molecule type" value="Genomic_DNA"/>
</dbReference>
<dbReference type="InterPro" id="IPR045210">
    <property type="entry name" value="RING-Ubox_PUB"/>
</dbReference>
<evidence type="ECO:0000256" key="7">
    <source>
        <dbReference type="PROSITE-ProRule" id="PRU00259"/>
    </source>
</evidence>
<dbReference type="InterPro" id="IPR058678">
    <property type="entry name" value="ARM_PUB"/>
</dbReference>
<dbReference type="Proteomes" id="UP001345219">
    <property type="component" value="Chromosome 13"/>
</dbReference>
<gene>
    <name evidence="10" type="ORF">SAY87_017117</name>
</gene>
<dbReference type="Gene3D" id="1.25.10.10">
    <property type="entry name" value="Leucine-rich Repeat Variant"/>
    <property type="match status" value="1"/>
</dbReference>
<keyword evidence="5" id="KW-0677">Repeat</keyword>
<dbReference type="FunFam" id="3.30.40.10:FF:000502">
    <property type="entry name" value="RING-type E3 ubiquitin transferase"/>
    <property type="match status" value="1"/>
</dbReference>
<protein>
    <recommendedName>
        <fullName evidence="8 9">U-box domain-containing protein</fullName>
        <ecNumber evidence="8">2.3.2.27</ecNumber>
    </recommendedName>
    <alternativeName>
        <fullName evidence="8">RING-type E3 ubiquitin transferase PUB</fullName>
    </alternativeName>
</protein>
<dbReference type="CDD" id="cd16664">
    <property type="entry name" value="RING-Ubox_PUB"/>
    <property type="match status" value="1"/>
</dbReference>
<reference evidence="10 11" key="1">
    <citation type="journal article" date="2023" name="Hortic Res">
        <title>Pangenome of water caltrop reveals structural variations and asymmetric subgenome divergence after allopolyploidization.</title>
        <authorList>
            <person name="Zhang X."/>
            <person name="Chen Y."/>
            <person name="Wang L."/>
            <person name="Yuan Y."/>
            <person name="Fang M."/>
            <person name="Shi L."/>
            <person name="Lu R."/>
            <person name="Comes H.P."/>
            <person name="Ma Y."/>
            <person name="Chen Y."/>
            <person name="Huang G."/>
            <person name="Zhou Y."/>
            <person name="Zheng Z."/>
            <person name="Qiu Y."/>
        </authorList>
    </citation>
    <scope>NUCLEOTIDE SEQUENCE [LARGE SCALE GENOMIC DNA]</scope>
    <source>
        <tissue evidence="10">Roots</tissue>
    </source>
</reference>
<dbReference type="PROSITE" id="PS51698">
    <property type="entry name" value="U_BOX"/>
    <property type="match status" value="1"/>
</dbReference>
<dbReference type="InterPro" id="IPR003613">
    <property type="entry name" value="Ubox_domain"/>
</dbReference>
<evidence type="ECO:0000256" key="2">
    <source>
        <dbReference type="ARBA" id="ARBA00003861"/>
    </source>
</evidence>
<keyword evidence="6 8" id="KW-0833">Ubl conjugation pathway</keyword>
<evidence type="ECO:0000256" key="8">
    <source>
        <dbReference type="RuleBase" id="RU369093"/>
    </source>
</evidence>
<evidence type="ECO:0000313" key="10">
    <source>
        <dbReference type="EMBL" id="KAK4781011.1"/>
    </source>
</evidence>
<dbReference type="InterPro" id="IPR016024">
    <property type="entry name" value="ARM-type_fold"/>
</dbReference>
<evidence type="ECO:0000256" key="1">
    <source>
        <dbReference type="ARBA" id="ARBA00000900"/>
    </source>
</evidence>
<dbReference type="InterPro" id="IPR013083">
    <property type="entry name" value="Znf_RING/FYVE/PHD"/>
</dbReference>
<accession>A0AAN7LI09</accession>
<comment type="function">
    <text evidence="2 8">Functions as an E3 ubiquitin ligase.</text>
</comment>
<proteinExistence type="predicted"/>
<evidence type="ECO:0000313" key="11">
    <source>
        <dbReference type="Proteomes" id="UP001345219"/>
    </source>
</evidence>
<evidence type="ECO:0000256" key="3">
    <source>
        <dbReference type="ARBA" id="ARBA00004906"/>
    </source>
</evidence>
<dbReference type="SMART" id="SM00504">
    <property type="entry name" value="Ubox"/>
    <property type="match status" value="1"/>
</dbReference>
<dbReference type="PANTHER" id="PTHR22849">
    <property type="entry name" value="WDSAM1 PROTEIN"/>
    <property type="match status" value="1"/>
</dbReference>
<dbReference type="InterPro" id="IPR045185">
    <property type="entry name" value="PUB22/23/24-like"/>
</dbReference>
<dbReference type="Pfam" id="PF04564">
    <property type="entry name" value="U-box"/>
    <property type="match status" value="1"/>
</dbReference>
<feature type="repeat" description="ARM" evidence="7">
    <location>
        <begin position="292"/>
        <end position="331"/>
    </location>
</feature>
<comment type="catalytic activity">
    <reaction evidence="1 8">
        <text>S-ubiquitinyl-[E2 ubiquitin-conjugating enzyme]-L-cysteine + [acceptor protein]-L-lysine = [E2 ubiquitin-conjugating enzyme]-L-cysteine + N(6)-ubiquitinyl-[acceptor protein]-L-lysine.</text>
        <dbReference type="EC" id="2.3.2.27"/>
    </reaction>
</comment>
<evidence type="ECO:0000256" key="5">
    <source>
        <dbReference type="ARBA" id="ARBA00022737"/>
    </source>
</evidence>
<keyword evidence="4 8" id="KW-0808">Transferase</keyword>
<comment type="caution">
    <text evidence="10">The sequence shown here is derived from an EMBL/GenBank/DDBJ whole genome shotgun (WGS) entry which is preliminary data.</text>
</comment>
<dbReference type="GO" id="GO:0016567">
    <property type="term" value="P:protein ubiquitination"/>
    <property type="evidence" value="ECO:0007669"/>
    <property type="project" value="UniProtKB-UniRule"/>
</dbReference>
<dbReference type="Gene3D" id="3.30.40.10">
    <property type="entry name" value="Zinc/RING finger domain, C3HC4 (zinc finger)"/>
    <property type="match status" value="1"/>
</dbReference>
<dbReference type="EC" id="2.3.2.27" evidence="8"/>
<dbReference type="InterPro" id="IPR011989">
    <property type="entry name" value="ARM-like"/>
</dbReference>
<organism evidence="10 11">
    <name type="scientific">Trapa incisa</name>
    <dbReference type="NCBI Taxonomy" id="236973"/>
    <lineage>
        <taxon>Eukaryota</taxon>
        <taxon>Viridiplantae</taxon>
        <taxon>Streptophyta</taxon>
        <taxon>Embryophyta</taxon>
        <taxon>Tracheophyta</taxon>
        <taxon>Spermatophyta</taxon>
        <taxon>Magnoliopsida</taxon>
        <taxon>eudicotyledons</taxon>
        <taxon>Gunneridae</taxon>
        <taxon>Pentapetalae</taxon>
        <taxon>rosids</taxon>
        <taxon>malvids</taxon>
        <taxon>Myrtales</taxon>
        <taxon>Lythraceae</taxon>
        <taxon>Trapa</taxon>
    </lineage>
</organism>
<evidence type="ECO:0000256" key="6">
    <source>
        <dbReference type="ARBA" id="ARBA00022786"/>
    </source>
</evidence>
<dbReference type="Pfam" id="PF25598">
    <property type="entry name" value="ARM_PUB"/>
    <property type="match status" value="1"/>
</dbReference>
<dbReference type="PANTHER" id="PTHR22849:SF20">
    <property type="entry name" value="U-BOX DOMAIN-CONTAINING PROTEIN 27-RELATED"/>
    <property type="match status" value="1"/>
</dbReference>
<comment type="pathway">
    <text evidence="3 8">Protein modification; protein ubiquitination.</text>
</comment>
<dbReference type="SUPFAM" id="SSF48371">
    <property type="entry name" value="ARM repeat"/>
    <property type="match status" value="1"/>
</dbReference>
<keyword evidence="11" id="KW-1185">Reference proteome</keyword>
<evidence type="ECO:0000256" key="4">
    <source>
        <dbReference type="ARBA" id="ARBA00022679"/>
    </source>
</evidence>
<evidence type="ECO:0000259" key="9">
    <source>
        <dbReference type="PROSITE" id="PS51698"/>
    </source>
</evidence>
<sequence length="431" mass="47225">MIHTRTLSSASERKMGRDDLYITVPSFFRCPISLDVMTSPVSLCTGVTYDRSSIQRWLDGGNNTCPATMQVLSSTDLVPNLTLQRLIRNWSDSAQPAPLSSPPPLLPDPPLSRDDALALAKSLSSSSCLETSLKRLADFSAESEDNRIFLAKIEGFAEALLNLMSRLDGKLERSVGSLELIVRVFEQVLAKSDNRNKIISLAASQDLRCLSSLQAVVERGAVESKIASVKILESVAVTEEPKAAIAEIDGFLSRLLELTILETDQNLIESIVSFLIHLAGQKRARIKLLDLGAVKSLSELLAAPRSAVSVTEKALKLVEMISSCREGREALSSYERCIETVLQRAFKVSAVATEHAVTILWGLCCAAEDERTRAVVRRCSGVPRLLVVMQSGCSPAVRRMCGDLLRVFRVSSRSQPCLSNYETKTTHIMPF</sequence>
<feature type="domain" description="U-box" evidence="9">
    <location>
        <begin position="23"/>
        <end position="97"/>
    </location>
</feature>
<dbReference type="AlphaFoldDB" id="A0AAN7LI09"/>
<name>A0AAN7LI09_9MYRT</name>